<evidence type="ECO:0008006" key="16">
    <source>
        <dbReference type="Google" id="ProtNLM"/>
    </source>
</evidence>
<keyword evidence="7" id="KW-0732">Signal</keyword>
<dbReference type="GO" id="GO:0000742">
    <property type="term" value="P:karyogamy involved in conjugation with cellular fusion"/>
    <property type="evidence" value="ECO:0007669"/>
    <property type="project" value="InterPro"/>
</dbReference>
<comment type="function">
    <text evidence="1">Required for nuclear membrane fusion during karyogamy.</text>
</comment>
<keyword evidence="5" id="KW-0415">Karyogamy</keyword>
<feature type="coiled-coil region" evidence="13">
    <location>
        <begin position="207"/>
        <end position="234"/>
    </location>
</feature>
<evidence type="ECO:0000256" key="3">
    <source>
        <dbReference type="ARBA" id="ARBA00004586"/>
    </source>
</evidence>
<keyword evidence="8" id="KW-0256">Endoplasmic reticulum</keyword>
<dbReference type="PANTHER" id="PTHR28012:SF1">
    <property type="entry name" value="NUCLEAR FUSION PROTEIN KAR5"/>
    <property type="match status" value="1"/>
</dbReference>
<dbReference type="PANTHER" id="PTHR28012">
    <property type="entry name" value="NUCLEAR FUSION PROTEIN KAR5"/>
    <property type="match status" value="1"/>
</dbReference>
<comment type="caution">
    <text evidence="14">The sequence shown here is derived from an EMBL/GenBank/DDBJ whole genome shotgun (WGS) entry which is preliminary data.</text>
</comment>
<evidence type="ECO:0000313" key="15">
    <source>
        <dbReference type="Proteomes" id="UP000748025"/>
    </source>
</evidence>
<dbReference type="GO" id="GO:0048288">
    <property type="term" value="P:nuclear membrane fusion involved in karyogamy"/>
    <property type="evidence" value="ECO:0007669"/>
    <property type="project" value="InterPro"/>
</dbReference>
<comment type="subcellular location">
    <subcellularLocation>
        <location evidence="3">Endoplasmic reticulum membrane</location>
    </subcellularLocation>
    <subcellularLocation>
        <location evidence="2">Nucleus membrane</location>
    </subcellularLocation>
</comment>
<sequence length="518" mass="57593">MSPKRLIVGSRILVSAVVISMVTAPVKCLGWRNSRQFKVEYPEEHFSASPVSLINTYAASDAYASALIELQELESEPLCHRIAARLLVGNCQLLDGQNEATVLTDTGRAARDFVDFFAASLAICDLERANFDIPAPCYKFRETVLAELPAPSKPRLHVATAEIDKCLEGLARSDSAWSTWVSYRHKALRFCEAARAENEKDQHIILHQKLAVILDKLTRQAENETQEHARNLERIFRKSNENAEVMTAYVDNFEAFTLRLNNILGSALSNSAQTQGAIQSSMEGAKTLDDFLEAVLSRWKLREKEMSQGYEVILRTATEVATHDVAEIAQMLKAVTVSSAALQAQLQKSEYQVLSVMRQQESIQKAMENLQGIADVVLEKQMTQDKILESAHNHTSNILSSLEVATLTVRTLQKPLLKLGTAIWWPYVICPVTSLTLGSYGLQPSLTRNLALLGLGELAGFLLSFARTPRSYEAASQFFWSSIESIPSKNWHSRHMTTDDHNSTTYSDTVSAGSNIQV</sequence>
<evidence type="ECO:0000256" key="6">
    <source>
        <dbReference type="ARBA" id="ARBA00022692"/>
    </source>
</evidence>
<evidence type="ECO:0000256" key="9">
    <source>
        <dbReference type="ARBA" id="ARBA00022989"/>
    </source>
</evidence>
<evidence type="ECO:0000256" key="11">
    <source>
        <dbReference type="ARBA" id="ARBA00023180"/>
    </source>
</evidence>
<dbReference type="EMBL" id="SRPW01002380">
    <property type="protein sequence ID" value="KAG5993337.1"/>
    <property type="molecule type" value="Genomic_DNA"/>
</dbReference>
<evidence type="ECO:0000256" key="13">
    <source>
        <dbReference type="SAM" id="Coils"/>
    </source>
</evidence>
<evidence type="ECO:0000256" key="10">
    <source>
        <dbReference type="ARBA" id="ARBA00023136"/>
    </source>
</evidence>
<keyword evidence="12" id="KW-0539">Nucleus</keyword>
<keyword evidence="11" id="KW-0325">Glycoprotein</keyword>
<reference evidence="14" key="1">
    <citation type="journal article" date="2020" name="bioRxiv">
        <title>Whole genome comparisons of ergot fungi reveals the divergence and evolution of species within the genus Claviceps are the result of varying mechanisms driving genome evolution and host range expansion.</title>
        <authorList>
            <person name="Wyka S.A."/>
            <person name="Mondo S.J."/>
            <person name="Liu M."/>
            <person name="Dettman J."/>
            <person name="Nalam V."/>
            <person name="Broders K.D."/>
        </authorList>
    </citation>
    <scope>NUCLEOTIDE SEQUENCE</scope>
    <source>
        <strain evidence="14">CCC 602</strain>
    </source>
</reference>
<evidence type="ECO:0000256" key="2">
    <source>
        <dbReference type="ARBA" id="ARBA00004126"/>
    </source>
</evidence>
<evidence type="ECO:0000256" key="12">
    <source>
        <dbReference type="ARBA" id="ARBA00023242"/>
    </source>
</evidence>
<dbReference type="GO" id="GO:0005789">
    <property type="term" value="C:endoplasmic reticulum membrane"/>
    <property type="evidence" value="ECO:0007669"/>
    <property type="project" value="UniProtKB-SubCell"/>
</dbReference>
<keyword evidence="9" id="KW-1133">Transmembrane helix</keyword>
<dbReference type="Proteomes" id="UP000748025">
    <property type="component" value="Unassembled WGS sequence"/>
</dbReference>
<name>A0A9P7SWP9_9HYPO</name>
<gene>
    <name evidence="14" type="ORF">E4U43_003531</name>
</gene>
<evidence type="ECO:0000256" key="8">
    <source>
        <dbReference type="ARBA" id="ARBA00022824"/>
    </source>
</evidence>
<dbReference type="AlphaFoldDB" id="A0A9P7SWP9"/>
<dbReference type="OrthoDB" id="5311848at2759"/>
<evidence type="ECO:0000256" key="5">
    <source>
        <dbReference type="ARBA" id="ARBA00022459"/>
    </source>
</evidence>
<evidence type="ECO:0000313" key="14">
    <source>
        <dbReference type="EMBL" id="KAG5993337.1"/>
    </source>
</evidence>
<keyword evidence="6" id="KW-0812">Transmembrane</keyword>
<protein>
    <recommendedName>
        <fullName evidence="16">Nuclear membrane fusion protein Kar5</fullName>
    </recommendedName>
</protein>
<dbReference type="InterPro" id="IPR007292">
    <property type="entry name" value="Nuclear_fusion_Kar5"/>
</dbReference>
<keyword evidence="10" id="KW-0472">Membrane</keyword>
<evidence type="ECO:0000256" key="7">
    <source>
        <dbReference type="ARBA" id="ARBA00022729"/>
    </source>
</evidence>
<dbReference type="GO" id="GO:0031965">
    <property type="term" value="C:nuclear membrane"/>
    <property type="evidence" value="ECO:0007669"/>
    <property type="project" value="UniProtKB-SubCell"/>
</dbReference>
<proteinExistence type="inferred from homology"/>
<comment type="similarity">
    <text evidence="4">Belongs to the KAR5 family.</text>
</comment>
<accession>A0A9P7SWP9</accession>
<keyword evidence="15" id="KW-1185">Reference proteome</keyword>
<organism evidence="14 15">
    <name type="scientific">Claviceps pusilla</name>
    <dbReference type="NCBI Taxonomy" id="123648"/>
    <lineage>
        <taxon>Eukaryota</taxon>
        <taxon>Fungi</taxon>
        <taxon>Dikarya</taxon>
        <taxon>Ascomycota</taxon>
        <taxon>Pezizomycotina</taxon>
        <taxon>Sordariomycetes</taxon>
        <taxon>Hypocreomycetidae</taxon>
        <taxon>Hypocreales</taxon>
        <taxon>Clavicipitaceae</taxon>
        <taxon>Claviceps</taxon>
    </lineage>
</organism>
<evidence type="ECO:0000256" key="1">
    <source>
        <dbReference type="ARBA" id="ARBA00003389"/>
    </source>
</evidence>
<keyword evidence="13" id="KW-0175">Coiled coil</keyword>
<evidence type="ECO:0000256" key="4">
    <source>
        <dbReference type="ARBA" id="ARBA00010473"/>
    </source>
</evidence>